<feature type="domain" description="AMP-dependent synthetase/ligase" evidence="1">
    <location>
        <begin position="130"/>
        <end position="343"/>
    </location>
</feature>
<dbReference type="SUPFAM" id="SSF56801">
    <property type="entry name" value="Acetyl-CoA synthetase-like"/>
    <property type="match status" value="1"/>
</dbReference>
<dbReference type="PROSITE" id="PS00455">
    <property type="entry name" value="AMP_BINDING"/>
    <property type="match status" value="1"/>
</dbReference>
<dbReference type="PANTHER" id="PTHR43767">
    <property type="entry name" value="LONG-CHAIN-FATTY-ACID--COA LIGASE"/>
    <property type="match status" value="1"/>
</dbReference>
<proteinExistence type="predicted"/>
<dbReference type="Pfam" id="PF00501">
    <property type="entry name" value="AMP-binding"/>
    <property type="match status" value="1"/>
</dbReference>
<dbReference type="Gene3D" id="3.30.300.30">
    <property type="match status" value="1"/>
</dbReference>
<accession>A0ABW5RE15</accession>
<evidence type="ECO:0000259" key="1">
    <source>
        <dbReference type="Pfam" id="PF00501"/>
    </source>
</evidence>
<dbReference type="CDD" id="cd04433">
    <property type="entry name" value="AFD_class_I"/>
    <property type="match status" value="1"/>
</dbReference>
<feature type="domain" description="AMP-binding enzyme C-terminal" evidence="2">
    <location>
        <begin position="392"/>
        <end position="469"/>
    </location>
</feature>
<organism evidence="3 4">
    <name type="scientific">Marinicrinis sediminis</name>
    <dbReference type="NCBI Taxonomy" id="1652465"/>
    <lineage>
        <taxon>Bacteria</taxon>
        <taxon>Bacillati</taxon>
        <taxon>Bacillota</taxon>
        <taxon>Bacilli</taxon>
        <taxon>Bacillales</taxon>
        <taxon>Paenibacillaceae</taxon>
    </lineage>
</organism>
<dbReference type="InterPro" id="IPR045851">
    <property type="entry name" value="AMP-bd_C_sf"/>
</dbReference>
<dbReference type="PANTHER" id="PTHR43767:SF10">
    <property type="entry name" value="SURFACTIN SYNTHASE SUBUNIT 1"/>
    <property type="match status" value="1"/>
</dbReference>
<gene>
    <name evidence="3" type="ORF">ACFSUC_17205</name>
</gene>
<protein>
    <submittedName>
        <fullName evidence="3">Class I adenylate-forming enzyme family protein</fullName>
    </submittedName>
</protein>
<dbReference type="Gene3D" id="3.40.50.12780">
    <property type="entry name" value="N-terminal domain of ligase-like"/>
    <property type="match status" value="1"/>
</dbReference>
<comment type="caution">
    <text evidence="3">The sequence shown here is derived from an EMBL/GenBank/DDBJ whole genome shotgun (WGS) entry which is preliminary data.</text>
</comment>
<name>A0ABW5RE15_9BACL</name>
<dbReference type="Proteomes" id="UP001597497">
    <property type="component" value="Unassembled WGS sequence"/>
</dbReference>
<evidence type="ECO:0000259" key="2">
    <source>
        <dbReference type="Pfam" id="PF13193"/>
    </source>
</evidence>
<keyword evidence="4" id="KW-1185">Reference proteome</keyword>
<evidence type="ECO:0000313" key="4">
    <source>
        <dbReference type="Proteomes" id="UP001597497"/>
    </source>
</evidence>
<dbReference type="InterPro" id="IPR000873">
    <property type="entry name" value="AMP-dep_synth/lig_dom"/>
</dbReference>
<dbReference type="InterPro" id="IPR025110">
    <property type="entry name" value="AMP-bd_C"/>
</dbReference>
<dbReference type="InterPro" id="IPR042099">
    <property type="entry name" value="ANL_N_sf"/>
</dbReference>
<sequence>MKMPDMLTLIAGHTGPFCKTEGRVVSYPALTKAVQWNVAALEKLGFAHDREREGQPLLGLDIALGWRSVPVLLAAFALRVTVMPIDPGRNPRLAESQLAQTSPALTVHSQMIDEDGCMVNFPEVFPIWHQELADTAVLMYTSGTSGHPKGVMLTYDNLSCNAAAILGYLNLQSADCLYLLRPLTHASSLTGELLPALVRGCVLVMKSQDQPPLTAIREMAQTESTILCTTPTVAARLSHFANRYDLSSLRHLYVSGERLSASHFHRIQTGFSHARIGNAFGLTEASPRISCKRVIEDDADLDNVGTVLPDVQIRIVNDHGELLPDGERGHLQAAGPNIMKGYFRDPTATTARLQGGWLATGDIASIRDGELYVHGRADHMIVRAGINVDPLEIESWLLQLDEVEEAVVFGKLDTGDVRNGMRVHAWIVPQAAVKESELYDRILSHLTDSRLSIDHLVFKQELPKTSSGKQIRPNMNEGR</sequence>
<dbReference type="Pfam" id="PF13193">
    <property type="entry name" value="AMP-binding_C"/>
    <property type="match status" value="1"/>
</dbReference>
<reference evidence="4" key="1">
    <citation type="journal article" date="2019" name="Int. J. Syst. Evol. Microbiol.">
        <title>The Global Catalogue of Microorganisms (GCM) 10K type strain sequencing project: providing services to taxonomists for standard genome sequencing and annotation.</title>
        <authorList>
            <consortium name="The Broad Institute Genomics Platform"/>
            <consortium name="The Broad Institute Genome Sequencing Center for Infectious Disease"/>
            <person name="Wu L."/>
            <person name="Ma J."/>
        </authorList>
    </citation>
    <scope>NUCLEOTIDE SEQUENCE [LARGE SCALE GENOMIC DNA]</scope>
    <source>
        <strain evidence="4">KCTC 33676</strain>
    </source>
</reference>
<evidence type="ECO:0000313" key="3">
    <source>
        <dbReference type="EMBL" id="MFD2673315.1"/>
    </source>
</evidence>
<dbReference type="RefSeq" id="WP_379930880.1">
    <property type="nucleotide sequence ID" value="NZ_JBHUMM010000043.1"/>
</dbReference>
<dbReference type="InterPro" id="IPR020845">
    <property type="entry name" value="AMP-binding_CS"/>
</dbReference>
<dbReference type="InterPro" id="IPR050237">
    <property type="entry name" value="ATP-dep_AMP-bd_enzyme"/>
</dbReference>
<dbReference type="EMBL" id="JBHUMM010000043">
    <property type="protein sequence ID" value="MFD2673315.1"/>
    <property type="molecule type" value="Genomic_DNA"/>
</dbReference>